<evidence type="ECO:0008006" key="3">
    <source>
        <dbReference type="Google" id="ProtNLM"/>
    </source>
</evidence>
<dbReference type="EMBL" id="JASPKY010000005">
    <property type="protein sequence ID" value="KAK9754822.1"/>
    <property type="molecule type" value="Genomic_DNA"/>
</dbReference>
<evidence type="ECO:0000313" key="2">
    <source>
        <dbReference type="Proteomes" id="UP001458880"/>
    </source>
</evidence>
<evidence type="ECO:0000313" key="1">
    <source>
        <dbReference type="EMBL" id="KAK9754822.1"/>
    </source>
</evidence>
<organism evidence="1 2">
    <name type="scientific">Popillia japonica</name>
    <name type="common">Japanese beetle</name>
    <dbReference type="NCBI Taxonomy" id="7064"/>
    <lineage>
        <taxon>Eukaryota</taxon>
        <taxon>Metazoa</taxon>
        <taxon>Ecdysozoa</taxon>
        <taxon>Arthropoda</taxon>
        <taxon>Hexapoda</taxon>
        <taxon>Insecta</taxon>
        <taxon>Pterygota</taxon>
        <taxon>Neoptera</taxon>
        <taxon>Endopterygota</taxon>
        <taxon>Coleoptera</taxon>
        <taxon>Polyphaga</taxon>
        <taxon>Scarabaeiformia</taxon>
        <taxon>Scarabaeidae</taxon>
        <taxon>Rutelinae</taxon>
        <taxon>Popillia</taxon>
    </lineage>
</organism>
<comment type="caution">
    <text evidence="1">The sequence shown here is derived from an EMBL/GenBank/DDBJ whole genome shotgun (WGS) entry which is preliminary data.</text>
</comment>
<reference evidence="1 2" key="1">
    <citation type="journal article" date="2024" name="BMC Genomics">
        <title>De novo assembly and annotation of Popillia japonica's genome with initial clues to its potential as an invasive pest.</title>
        <authorList>
            <person name="Cucini C."/>
            <person name="Boschi S."/>
            <person name="Funari R."/>
            <person name="Cardaioli E."/>
            <person name="Iannotti N."/>
            <person name="Marturano G."/>
            <person name="Paoli F."/>
            <person name="Bruttini M."/>
            <person name="Carapelli A."/>
            <person name="Frati F."/>
            <person name="Nardi F."/>
        </authorList>
    </citation>
    <scope>NUCLEOTIDE SEQUENCE [LARGE SCALE GENOMIC DNA]</scope>
    <source>
        <strain evidence="1">DMR45628</strain>
    </source>
</reference>
<keyword evidence="2" id="KW-1185">Reference proteome</keyword>
<dbReference type="Proteomes" id="UP001458880">
    <property type="component" value="Unassembled WGS sequence"/>
</dbReference>
<proteinExistence type="predicted"/>
<protein>
    <recommendedName>
        <fullName evidence="3">Secreted protein</fullName>
    </recommendedName>
</protein>
<accession>A0AAW1NAE8</accession>
<gene>
    <name evidence="1" type="ORF">QE152_g970</name>
</gene>
<name>A0AAW1NAE8_POPJA</name>
<sequence length="67" mass="7867">MSRNRLFTVALSIARGRQIEAATGWQTSLEKKWRKKINNRERTLDLHNSTGNMRICIQIPTCIRRAR</sequence>
<dbReference type="AlphaFoldDB" id="A0AAW1NAE8"/>